<proteinExistence type="predicted"/>
<dbReference type="FunFam" id="3.40.250.10:FF:000049">
    <property type="entry name" value="Phage shock protein E"/>
    <property type="match status" value="1"/>
</dbReference>
<dbReference type="CDD" id="cd00158">
    <property type="entry name" value="RHOD"/>
    <property type="match status" value="1"/>
</dbReference>
<accession>A0A0P6XSW9</accession>
<dbReference type="STRING" id="869279.SE15_13195"/>
<sequence>MNPRPVSALPLEVDVRQAAALREQGALVLDVREPEEWVEVHIPGATLIPLGQLAARVEELPRDRTVVVVCRSGNRSQEGRDILRRAGFTRVTSLQGGVRAWAAAGLPTVSGP</sequence>
<dbReference type="PANTHER" id="PTHR43031:SF1">
    <property type="entry name" value="PYRIDINE NUCLEOTIDE-DISULPHIDE OXIDOREDUCTASE"/>
    <property type="match status" value="1"/>
</dbReference>
<dbReference type="Gene3D" id="3.40.250.10">
    <property type="entry name" value="Rhodanese-like domain"/>
    <property type="match status" value="1"/>
</dbReference>
<gene>
    <name evidence="2" type="ORF">SE15_13195</name>
</gene>
<dbReference type="SMART" id="SM00450">
    <property type="entry name" value="RHOD"/>
    <property type="match status" value="1"/>
</dbReference>
<dbReference type="PANTHER" id="PTHR43031">
    <property type="entry name" value="FAD-DEPENDENT OXIDOREDUCTASE"/>
    <property type="match status" value="1"/>
</dbReference>
<dbReference type="Pfam" id="PF00581">
    <property type="entry name" value="Rhodanese"/>
    <property type="match status" value="1"/>
</dbReference>
<dbReference type="InterPro" id="IPR050229">
    <property type="entry name" value="GlpE_sulfurtransferase"/>
</dbReference>
<dbReference type="PROSITE" id="PS50206">
    <property type="entry name" value="RHODANESE_3"/>
    <property type="match status" value="1"/>
</dbReference>
<dbReference type="AlphaFoldDB" id="A0A0P6XSW9"/>
<evidence type="ECO:0000313" key="2">
    <source>
        <dbReference type="EMBL" id="KPL82189.1"/>
    </source>
</evidence>
<feature type="domain" description="Rhodanese" evidence="1">
    <location>
        <begin position="22"/>
        <end position="110"/>
    </location>
</feature>
<reference evidence="2 3" key="1">
    <citation type="submission" date="2015-07" db="EMBL/GenBank/DDBJ databases">
        <title>Whole genome sequence of Thermanaerothrix daxensis DSM 23592.</title>
        <authorList>
            <person name="Hemp J."/>
            <person name="Ward L.M."/>
            <person name="Pace L.A."/>
            <person name="Fischer W.W."/>
        </authorList>
    </citation>
    <scope>NUCLEOTIDE SEQUENCE [LARGE SCALE GENOMIC DNA]</scope>
    <source>
        <strain evidence="2 3">GNS-1</strain>
    </source>
</reference>
<keyword evidence="3" id="KW-1185">Reference proteome</keyword>
<dbReference type="InterPro" id="IPR036873">
    <property type="entry name" value="Rhodanese-like_dom_sf"/>
</dbReference>
<protein>
    <recommendedName>
        <fullName evidence="1">Rhodanese domain-containing protein</fullName>
    </recommendedName>
</protein>
<evidence type="ECO:0000313" key="3">
    <source>
        <dbReference type="Proteomes" id="UP000050544"/>
    </source>
</evidence>
<dbReference type="Proteomes" id="UP000050544">
    <property type="component" value="Unassembled WGS sequence"/>
</dbReference>
<name>A0A0P6XSW9_9CHLR</name>
<dbReference type="InterPro" id="IPR001763">
    <property type="entry name" value="Rhodanese-like_dom"/>
</dbReference>
<dbReference type="SUPFAM" id="SSF52821">
    <property type="entry name" value="Rhodanese/Cell cycle control phosphatase"/>
    <property type="match status" value="1"/>
</dbReference>
<dbReference type="EMBL" id="LGKO01000006">
    <property type="protein sequence ID" value="KPL82189.1"/>
    <property type="molecule type" value="Genomic_DNA"/>
</dbReference>
<organism evidence="2 3">
    <name type="scientific">Thermanaerothrix daxensis</name>
    <dbReference type="NCBI Taxonomy" id="869279"/>
    <lineage>
        <taxon>Bacteria</taxon>
        <taxon>Bacillati</taxon>
        <taxon>Chloroflexota</taxon>
        <taxon>Anaerolineae</taxon>
        <taxon>Anaerolineales</taxon>
        <taxon>Anaerolineaceae</taxon>
        <taxon>Thermanaerothrix</taxon>
    </lineage>
</organism>
<evidence type="ECO:0000259" key="1">
    <source>
        <dbReference type="PROSITE" id="PS50206"/>
    </source>
</evidence>
<comment type="caution">
    <text evidence="2">The sequence shown here is derived from an EMBL/GenBank/DDBJ whole genome shotgun (WGS) entry which is preliminary data.</text>
</comment>